<accession>A0A4R1N6S5</accession>
<keyword evidence="3" id="KW-0255">Endonuclease</keyword>
<evidence type="ECO:0000313" key="8">
    <source>
        <dbReference type="EMBL" id="TCK98343.1"/>
    </source>
</evidence>
<reference evidence="8 9" key="1">
    <citation type="submission" date="2019-03" db="EMBL/GenBank/DDBJ databases">
        <title>Genomic Encyclopedia of Type Strains, Phase IV (KMG-IV): sequencing the most valuable type-strain genomes for metagenomic binning, comparative biology and taxonomic classification.</title>
        <authorList>
            <person name="Goeker M."/>
        </authorList>
    </citation>
    <scope>NUCLEOTIDE SEQUENCE [LARGE SCALE GENOMIC DNA]</scope>
    <source>
        <strain evidence="8 9">DSM 24176</strain>
    </source>
</reference>
<comment type="cofactor">
    <cofactor evidence="1">
        <name>a divalent metal cation</name>
        <dbReference type="ChEBI" id="CHEBI:60240"/>
    </cofactor>
</comment>
<name>A0A4R1N6S5_9FIRM</name>
<dbReference type="InterPro" id="IPR013527">
    <property type="entry name" value="YicC-like_N"/>
</dbReference>
<dbReference type="PANTHER" id="PTHR30636">
    <property type="entry name" value="UPF0701 PROTEIN YICC"/>
    <property type="match status" value="1"/>
</dbReference>
<sequence>MIKSMTGFGRYENIDEERKVIIEIKAVNHKYCDINIRMPKKLIVFENAIRNLIKQYVKRGKIDLYITYEDYAKGAYKVKYNEDLAMEYLSTFSQMNKVFDIENDIKVSHLSRFPEIISLEESSVDEETLLGIINDAITKALVKLVETRTTEGNHLKIDIEKKLTKMKSALNSIKAYAPKVVENYQCKLETRLNELLKDHSIDENKIATEVAFFADKACIDEEIVRLESHMTTMKDTLQKSEDIGRRLDFIAQEMNREANTILSKANDINVSNIGIELKSEIEKIREQIQNIE</sequence>
<dbReference type="GO" id="GO:0004521">
    <property type="term" value="F:RNA endonuclease activity"/>
    <property type="evidence" value="ECO:0007669"/>
    <property type="project" value="InterPro"/>
</dbReference>
<feature type="domain" description="Endoribonuclease YicC-like C-terminal" evidence="7">
    <location>
        <begin position="173"/>
        <end position="292"/>
    </location>
</feature>
<evidence type="ECO:0000313" key="9">
    <source>
        <dbReference type="Proteomes" id="UP000294545"/>
    </source>
</evidence>
<evidence type="ECO:0000259" key="6">
    <source>
        <dbReference type="Pfam" id="PF03755"/>
    </source>
</evidence>
<comment type="similarity">
    <text evidence="5">Belongs to the YicC/YloC family.</text>
</comment>
<dbReference type="OrthoDB" id="9771229at2"/>
<feature type="domain" description="Endoribonuclease YicC-like N-terminal" evidence="6">
    <location>
        <begin position="2"/>
        <end position="156"/>
    </location>
</feature>
<dbReference type="Proteomes" id="UP000294545">
    <property type="component" value="Unassembled WGS sequence"/>
</dbReference>
<dbReference type="Pfam" id="PF03755">
    <property type="entry name" value="YicC-like_N"/>
    <property type="match status" value="1"/>
</dbReference>
<evidence type="ECO:0000256" key="5">
    <source>
        <dbReference type="ARBA" id="ARBA00035648"/>
    </source>
</evidence>
<protein>
    <submittedName>
        <fullName evidence="8">Uncharacterized protein (TIGR00255 family)</fullName>
    </submittedName>
</protein>
<keyword evidence="4" id="KW-0378">Hydrolase</keyword>
<dbReference type="Pfam" id="PF08340">
    <property type="entry name" value="YicC-like_C"/>
    <property type="match status" value="1"/>
</dbReference>
<keyword evidence="2" id="KW-0540">Nuclease</keyword>
<dbReference type="AlphaFoldDB" id="A0A4R1N6S5"/>
<organism evidence="8 9">
    <name type="scientific">Natranaerovirga hydrolytica</name>
    <dbReference type="NCBI Taxonomy" id="680378"/>
    <lineage>
        <taxon>Bacteria</taxon>
        <taxon>Bacillati</taxon>
        <taxon>Bacillota</taxon>
        <taxon>Clostridia</taxon>
        <taxon>Lachnospirales</taxon>
        <taxon>Natranaerovirgaceae</taxon>
        <taxon>Natranaerovirga</taxon>
    </lineage>
</organism>
<dbReference type="PANTHER" id="PTHR30636:SF3">
    <property type="entry name" value="UPF0701 PROTEIN YICC"/>
    <property type="match status" value="1"/>
</dbReference>
<comment type="caution">
    <text evidence="8">The sequence shown here is derived from an EMBL/GenBank/DDBJ whole genome shotgun (WGS) entry which is preliminary data.</text>
</comment>
<dbReference type="NCBIfam" id="TIGR00255">
    <property type="entry name" value="YicC/YloC family endoribonuclease"/>
    <property type="match status" value="1"/>
</dbReference>
<dbReference type="GO" id="GO:0016787">
    <property type="term" value="F:hydrolase activity"/>
    <property type="evidence" value="ECO:0007669"/>
    <property type="project" value="UniProtKB-KW"/>
</dbReference>
<evidence type="ECO:0000256" key="3">
    <source>
        <dbReference type="ARBA" id="ARBA00022759"/>
    </source>
</evidence>
<evidence type="ECO:0000256" key="1">
    <source>
        <dbReference type="ARBA" id="ARBA00001968"/>
    </source>
</evidence>
<dbReference type="EMBL" id="SMGQ01000011">
    <property type="protein sequence ID" value="TCK98343.1"/>
    <property type="molecule type" value="Genomic_DNA"/>
</dbReference>
<keyword evidence="9" id="KW-1185">Reference proteome</keyword>
<gene>
    <name evidence="8" type="ORF">EDC19_0763</name>
</gene>
<evidence type="ECO:0000259" key="7">
    <source>
        <dbReference type="Pfam" id="PF08340"/>
    </source>
</evidence>
<evidence type="ECO:0000256" key="4">
    <source>
        <dbReference type="ARBA" id="ARBA00022801"/>
    </source>
</evidence>
<proteinExistence type="inferred from homology"/>
<dbReference type="RefSeq" id="WP_132280740.1">
    <property type="nucleotide sequence ID" value="NZ_SMGQ01000011.1"/>
</dbReference>
<dbReference type="InterPro" id="IPR005229">
    <property type="entry name" value="YicC/YloC-like"/>
</dbReference>
<dbReference type="InterPro" id="IPR013551">
    <property type="entry name" value="YicC-like_C"/>
</dbReference>
<evidence type="ECO:0000256" key="2">
    <source>
        <dbReference type="ARBA" id="ARBA00022722"/>
    </source>
</evidence>